<evidence type="ECO:0000259" key="3">
    <source>
        <dbReference type="PROSITE" id="PS51078"/>
    </source>
</evidence>
<organism evidence="4 5">
    <name type="scientific">Streptomyces goshikiensis</name>
    <dbReference type="NCBI Taxonomy" id="1942"/>
    <lineage>
        <taxon>Bacteria</taxon>
        <taxon>Bacillati</taxon>
        <taxon>Actinomycetota</taxon>
        <taxon>Actinomycetes</taxon>
        <taxon>Kitasatosporales</taxon>
        <taxon>Streptomycetaceae</taxon>
        <taxon>Streptomyces</taxon>
    </lineage>
</organism>
<keyword evidence="2" id="KW-0804">Transcription</keyword>
<dbReference type="SUPFAM" id="SSF55781">
    <property type="entry name" value="GAF domain-like"/>
    <property type="match status" value="1"/>
</dbReference>
<evidence type="ECO:0000313" key="5">
    <source>
        <dbReference type="Proteomes" id="UP001432075"/>
    </source>
</evidence>
<dbReference type="PANTHER" id="PTHR30136">
    <property type="entry name" value="HELIX-TURN-HELIX TRANSCRIPTIONAL REGULATOR, ICLR FAMILY"/>
    <property type="match status" value="1"/>
</dbReference>
<dbReference type="SUPFAM" id="SSF46785">
    <property type="entry name" value="Winged helix' DNA-binding domain"/>
    <property type="match status" value="1"/>
</dbReference>
<dbReference type="Pfam" id="PF01614">
    <property type="entry name" value="IclR_C"/>
    <property type="match status" value="1"/>
</dbReference>
<dbReference type="InterPro" id="IPR050707">
    <property type="entry name" value="HTH_MetabolicPath_Reg"/>
</dbReference>
<evidence type="ECO:0000256" key="1">
    <source>
        <dbReference type="ARBA" id="ARBA00023015"/>
    </source>
</evidence>
<dbReference type="InterPro" id="IPR014757">
    <property type="entry name" value="Tscrpt_reg_IclR_C"/>
</dbReference>
<dbReference type="Proteomes" id="UP001432075">
    <property type="component" value="Plasmid unnamed1"/>
</dbReference>
<evidence type="ECO:0000256" key="2">
    <source>
        <dbReference type="ARBA" id="ARBA00023163"/>
    </source>
</evidence>
<accession>A0ABZ1RY43</accession>
<reference evidence="4" key="1">
    <citation type="submission" date="2022-10" db="EMBL/GenBank/DDBJ databases">
        <title>The complete genomes of actinobacterial strains from the NBC collection.</title>
        <authorList>
            <person name="Joergensen T.S."/>
            <person name="Alvarez Arevalo M."/>
            <person name="Sterndorff E.B."/>
            <person name="Faurdal D."/>
            <person name="Vuksanovic O."/>
            <person name="Mourched A.-S."/>
            <person name="Charusanti P."/>
            <person name="Shaw S."/>
            <person name="Blin K."/>
            <person name="Weber T."/>
        </authorList>
    </citation>
    <scope>NUCLEOTIDE SEQUENCE</scope>
    <source>
        <strain evidence="4">NBC_00283</strain>
        <plasmid evidence="4">unnamed1</plasmid>
    </source>
</reference>
<gene>
    <name evidence="4" type="ORF">OHU17_36070</name>
</gene>
<keyword evidence="1" id="KW-0805">Transcription regulation</keyword>
<dbReference type="PROSITE" id="PS51078">
    <property type="entry name" value="ICLR_ED"/>
    <property type="match status" value="1"/>
</dbReference>
<protein>
    <submittedName>
        <fullName evidence="4">Helix-turn-helix domain-containing protein</fullName>
    </submittedName>
</protein>
<keyword evidence="4" id="KW-0614">Plasmid</keyword>
<sequence length="259" mass="27051">MGGRAPTALASVHQALRVLEVVNRHTGGVSLAQIARETKLPQLMLARVMEHLVRTNLATPVGPGAYVAGAALVLTGVSGAGGPGQLPQTLAFVRDAVGAAVYVGRYCDGEVSITQYADGPTAPVVEEWVDFRAAAHASAVGKALLTQLDHDGRKDHLARHRADRLTEHTLASEQALFRQLDDRRPNAPLLDLQEYAIGTVCAAVPLTSGPNAECVALSLPGPDPRRLRQAARILQNEAAAVLLALLVSGTAPAPLTTAG</sequence>
<name>A0ABZ1RY43_9ACTN</name>
<dbReference type="PANTHER" id="PTHR30136:SF24">
    <property type="entry name" value="HTH-TYPE TRANSCRIPTIONAL REPRESSOR ALLR"/>
    <property type="match status" value="1"/>
</dbReference>
<proteinExistence type="predicted"/>
<keyword evidence="5" id="KW-1185">Reference proteome</keyword>
<dbReference type="InterPro" id="IPR029016">
    <property type="entry name" value="GAF-like_dom_sf"/>
</dbReference>
<dbReference type="InterPro" id="IPR036390">
    <property type="entry name" value="WH_DNA-bd_sf"/>
</dbReference>
<dbReference type="EMBL" id="CP108058">
    <property type="protein sequence ID" value="WUO51641.1"/>
    <property type="molecule type" value="Genomic_DNA"/>
</dbReference>
<dbReference type="Gene3D" id="1.10.10.10">
    <property type="entry name" value="Winged helix-like DNA-binding domain superfamily/Winged helix DNA-binding domain"/>
    <property type="match status" value="1"/>
</dbReference>
<dbReference type="InterPro" id="IPR036388">
    <property type="entry name" value="WH-like_DNA-bd_sf"/>
</dbReference>
<geneLocation type="plasmid" evidence="4 5">
    <name>unnamed1</name>
</geneLocation>
<dbReference type="Gene3D" id="3.30.450.40">
    <property type="match status" value="1"/>
</dbReference>
<feature type="domain" description="IclR-ED" evidence="3">
    <location>
        <begin position="68"/>
        <end position="259"/>
    </location>
</feature>
<evidence type="ECO:0000313" key="4">
    <source>
        <dbReference type="EMBL" id="WUO51641.1"/>
    </source>
</evidence>